<organism evidence="2">
    <name type="scientific">Octactis speculum</name>
    <dbReference type="NCBI Taxonomy" id="3111310"/>
    <lineage>
        <taxon>Eukaryota</taxon>
        <taxon>Sar</taxon>
        <taxon>Stramenopiles</taxon>
        <taxon>Ochrophyta</taxon>
        <taxon>Dictyochophyceae</taxon>
        <taxon>Dictyochales</taxon>
        <taxon>Dictyochaceae</taxon>
        <taxon>Octactis</taxon>
    </lineage>
</organism>
<dbReference type="EMBL" id="HBGS01039306">
    <property type="protein sequence ID" value="CAD9447896.1"/>
    <property type="molecule type" value="Transcribed_RNA"/>
</dbReference>
<evidence type="ECO:0000256" key="1">
    <source>
        <dbReference type="SAM" id="MobiDB-lite"/>
    </source>
</evidence>
<feature type="compositionally biased region" description="Acidic residues" evidence="1">
    <location>
        <begin position="21"/>
        <end position="42"/>
    </location>
</feature>
<name>A0A7S2D998_9STRA</name>
<dbReference type="AlphaFoldDB" id="A0A7S2D998"/>
<reference evidence="2" key="1">
    <citation type="submission" date="2021-01" db="EMBL/GenBank/DDBJ databases">
        <authorList>
            <person name="Corre E."/>
            <person name="Pelletier E."/>
            <person name="Niang G."/>
            <person name="Scheremetjew M."/>
            <person name="Finn R."/>
            <person name="Kale V."/>
            <person name="Holt S."/>
            <person name="Cochrane G."/>
            <person name="Meng A."/>
            <person name="Brown T."/>
            <person name="Cohen L."/>
        </authorList>
    </citation>
    <scope>NUCLEOTIDE SEQUENCE</scope>
    <source>
        <strain evidence="2">CCMP1381</strain>
    </source>
</reference>
<proteinExistence type="predicted"/>
<feature type="region of interest" description="Disordered" evidence="1">
    <location>
        <begin position="1"/>
        <end position="50"/>
    </location>
</feature>
<sequence length="145" mass="15856">MEPEVKESADDDEEGKPGESEAPDIDKADEDDGTIISGEEEIPGIPFDLSLSGDGTSYSGSKCFHSQAAADQQIGGKFSHRFNDCVIYVGEVISALSKPVTTRDPAHFINVVKYEADGKTEEMWMSRLQRYQRYSSALLTGSTLQ</sequence>
<gene>
    <name evidence="2" type="ORF">DSPE1174_LOCUS20286</name>
</gene>
<accession>A0A7S2D998</accession>
<evidence type="ECO:0000313" key="2">
    <source>
        <dbReference type="EMBL" id="CAD9447896.1"/>
    </source>
</evidence>
<protein>
    <submittedName>
        <fullName evidence="2">Uncharacterized protein</fullName>
    </submittedName>
</protein>